<feature type="signal peptide" evidence="1">
    <location>
        <begin position="1"/>
        <end position="19"/>
    </location>
</feature>
<dbReference type="RefSeq" id="XP_064666617.1">
    <property type="nucleotide sequence ID" value="XM_064812158.1"/>
</dbReference>
<name>A0AAN6T9Q5_9PEZI</name>
<protein>
    <recommendedName>
        <fullName evidence="4">Extracellular serine-rich protein</fullName>
    </recommendedName>
</protein>
<evidence type="ECO:0000313" key="3">
    <source>
        <dbReference type="Proteomes" id="UP001302812"/>
    </source>
</evidence>
<comment type="caution">
    <text evidence="2">The sequence shown here is derived from an EMBL/GenBank/DDBJ whole genome shotgun (WGS) entry which is preliminary data.</text>
</comment>
<keyword evidence="1" id="KW-0732">Signal</keyword>
<proteinExistence type="predicted"/>
<dbReference type="GeneID" id="89936283"/>
<dbReference type="PANTHER" id="PTHR34883:SF15">
    <property type="entry name" value="EXTRACELLULAR SERINE-RICH PROTEIN"/>
    <property type="match status" value="1"/>
</dbReference>
<evidence type="ECO:0000256" key="1">
    <source>
        <dbReference type="SAM" id="SignalP"/>
    </source>
</evidence>
<dbReference type="PANTHER" id="PTHR34883">
    <property type="entry name" value="SERINE-RICH PROTEIN, PUTATIVE-RELATED-RELATED"/>
    <property type="match status" value="1"/>
</dbReference>
<feature type="chain" id="PRO_5042824834" description="Extracellular serine-rich protein" evidence="1">
    <location>
        <begin position="20"/>
        <end position="250"/>
    </location>
</feature>
<dbReference type="EMBL" id="MU853358">
    <property type="protein sequence ID" value="KAK4109047.1"/>
    <property type="molecule type" value="Genomic_DNA"/>
</dbReference>
<gene>
    <name evidence="2" type="ORF">N656DRAFT_716784</name>
</gene>
<dbReference type="Gene3D" id="2.60.40.420">
    <property type="entry name" value="Cupredoxins - blue copper proteins"/>
    <property type="match status" value="1"/>
</dbReference>
<sequence length="250" mass="25485">MSALSKLLLLAGFAAHAMAITIPVKVGEVGLTFEPNEIRAHKDDVIEFRFYALNHSVVAGNFDEACTPAEEGGFFSGFNFPTARTNPPTANPLVFRVTVTNTHPLPIYCSQNNGQHCKNGMVAVINPSGQRRSLAAYRSLLANAGNATSPLQGVFGGVIAQREDDGSASYSASTTTATATATVTTSAVLNQTVTTTTTTTTTSSTTAATVTQTGAAATSTTAAPASGAGRLAGVPLAGMLLAAAAAVVFV</sequence>
<dbReference type="CDD" id="cd00920">
    <property type="entry name" value="Cupredoxin"/>
    <property type="match status" value="1"/>
</dbReference>
<evidence type="ECO:0008006" key="4">
    <source>
        <dbReference type="Google" id="ProtNLM"/>
    </source>
</evidence>
<dbReference type="Proteomes" id="UP001302812">
    <property type="component" value="Unassembled WGS sequence"/>
</dbReference>
<evidence type="ECO:0000313" key="2">
    <source>
        <dbReference type="EMBL" id="KAK4109047.1"/>
    </source>
</evidence>
<dbReference type="InterPro" id="IPR008972">
    <property type="entry name" value="Cupredoxin"/>
</dbReference>
<dbReference type="SUPFAM" id="SSF49503">
    <property type="entry name" value="Cupredoxins"/>
    <property type="match status" value="1"/>
</dbReference>
<dbReference type="InterPro" id="IPR052953">
    <property type="entry name" value="Ser-rich/MCO-related"/>
</dbReference>
<reference evidence="2" key="2">
    <citation type="submission" date="2023-05" db="EMBL/GenBank/DDBJ databases">
        <authorList>
            <consortium name="Lawrence Berkeley National Laboratory"/>
            <person name="Steindorff A."/>
            <person name="Hensen N."/>
            <person name="Bonometti L."/>
            <person name="Westerberg I."/>
            <person name="Brannstrom I.O."/>
            <person name="Guillou S."/>
            <person name="Cros-Aarteil S."/>
            <person name="Calhoun S."/>
            <person name="Haridas S."/>
            <person name="Kuo A."/>
            <person name="Mondo S."/>
            <person name="Pangilinan J."/>
            <person name="Riley R."/>
            <person name="Labutti K."/>
            <person name="Andreopoulos B."/>
            <person name="Lipzen A."/>
            <person name="Chen C."/>
            <person name="Yanf M."/>
            <person name="Daum C."/>
            <person name="Ng V."/>
            <person name="Clum A."/>
            <person name="Ohm R."/>
            <person name="Martin F."/>
            <person name="Silar P."/>
            <person name="Natvig D."/>
            <person name="Lalanne C."/>
            <person name="Gautier V."/>
            <person name="Ament-Velasquez S.L."/>
            <person name="Kruys A."/>
            <person name="Hutchinson M.I."/>
            <person name="Powell A.J."/>
            <person name="Barry K."/>
            <person name="Miller A.N."/>
            <person name="Grigoriev I.V."/>
            <person name="Debuchy R."/>
            <person name="Gladieux P."/>
            <person name="Thoren M.H."/>
            <person name="Johannesson H."/>
        </authorList>
    </citation>
    <scope>NUCLEOTIDE SEQUENCE</scope>
    <source>
        <strain evidence="2">CBS 508.74</strain>
    </source>
</reference>
<dbReference type="AlphaFoldDB" id="A0AAN6T9Q5"/>
<reference evidence="2" key="1">
    <citation type="journal article" date="2023" name="Mol. Phylogenet. Evol.">
        <title>Genome-scale phylogeny and comparative genomics of the fungal order Sordariales.</title>
        <authorList>
            <person name="Hensen N."/>
            <person name="Bonometti L."/>
            <person name="Westerberg I."/>
            <person name="Brannstrom I.O."/>
            <person name="Guillou S."/>
            <person name="Cros-Aarteil S."/>
            <person name="Calhoun S."/>
            <person name="Haridas S."/>
            <person name="Kuo A."/>
            <person name="Mondo S."/>
            <person name="Pangilinan J."/>
            <person name="Riley R."/>
            <person name="LaButti K."/>
            <person name="Andreopoulos B."/>
            <person name="Lipzen A."/>
            <person name="Chen C."/>
            <person name="Yan M."/>
            <person name="Daum C."/>
            <person name="Ng V."/>
            <person name="Clum A."/>
            <person name="Steindorff A."/>
            <person name="Ohm R.A."/>
            <person name="Martin F."/>
            <person name="Silar P."/>
            <person name="Natvig D.O."/>
            <person name="Lalanne C."/>
            <person name="Gautier V."/>
            <person name="Ament-Velasquez S.L."/>
            <person name="Kruys A."/>
            <person name="Hutchinson M.I."/>
            <person name="Powell A.J."/>
            <person name="Barry K."/>
            <person name="Miller A.N."/>
            <person name="Grigoriev I.V."/>
            <person name="Debuchy R."/>
            <person name="Gladieux P."/>
            <person name="Hiltunen Thoren M."/>
            <person name="Johannesson H."/>
        </authorList>
    </citation>
    <scope>NUCLEOTIDE SEQUENCE</scope>
    <source>
        <strain evidence="2">CBS 508.74</strain>
    </source>
</reference>
<organism evidence="2 3">
    <name type="scientific">Canariomyces notabilis</name>
    <dbReference type="NCBI Taxonomy" id="2074819"/>
    <lineage>
        <taxon>Eukaryota</taxon>
        <taxon>Fungi</taxon>
        <taxon>Dikarya</taxon>
        <taxon>Ascomycota</taxon>
        <taxon>Pezizomycotina</taxon>
        <taxon>Sordariomycetes</taxon>
        <taxon>Sordariomycetidae</taxon>
        <taxon>Sordariales</taxon>
        <taxon>Chaetomiaceae</taxon>
        <taxon>Canariomyces</taxon>
    </lineage>
</organism>
<accession>A0AAN6T9Q5</accession>
<keyword evidence="3" id="KW-1185">Reference proteome</keyword>